<dbReference type="EMBL" id="QMDY01000006">
    <property type="protein sequence ID" value="KAB7516631.1"/>
    <property type="molecule type" value="Genomic_DNA"/>
</dbReference>
<dbReference type="RefSeq" id="WP_152120985.1">
    <property type="nucleotide sequence ID" value="NZ_QJOW01000007.1"/>
</dbReference>
<feature type="transmembrane region" description="Helical" evidence="1">
    <location>
        <begin position="42"/>
        <end position="65"/>
    </location>
</feature>
<evidence type="ECO:0000313" key="4">
    <source>
        <dbReference type="Proteomes" id="UP000326207"/>
    </source>
</evidence>
<keyword evidence="1" id="KW-1133">Transmembrane helix</keyword>
<sequence length="171" mass="18115">MSWVESEHAGELAVVSAWLATLLPWSVSFATDEGVSLITVRFPVAMFQFLFGADLNVDLFVPVWAASGLEQSNAALQTAYYVWLAGAIVVGVAFLFSLAYYGREETVERRFPASPVRVMGGLLTVAGGCLAVSAVRIFQTAPGVTVPVGAVLVPLLGVTLLGTHTRPSEQG</sequence>
<organism evidence="3 4">
    <name type="scientific">Halosegnis rubeus</name>
    <dbReference type="NCBI Taxonomy" id="2212850"/>
    <lineage>
        <taxon>Archaea</taxon>
        <taxon>Methanobacteriati</taxon>
        <taxon>Methanobacteriota</taxon>
        <taxon>Stenosarchaea group</taxon>
        <taxon>Halobacteria</taxon>
        <taxon>Halobacteriales</taxon>
        <taxon>Natronomonadaceae</taxon>
        <taxon>Halosegnis</taxon>
    </lineage>
</organism>
<dbReference type="AlphaFoldDB" id="A0A5N5UG17"/>
<reference evidence="4 5" key="1">
    <citation type="submission" date="2019-10" db="EMBL/GenBank/DDBJ databases">
        <title>Unraveling microbial dark matter from salterns through culturing: the case of the genus Halosegnis.</title>
        <authorList>
            <person name="Duran-Viseras A."/>
            <person name="Andrei A.-S."/>
            <person name="Vera-Gargallo B."/>
            <person name="Ghai R."/>
            <person name="Sanchez-Porro C."/>
            <person name="Ventosa A."/>
        </authorList>
    </citation>
    <scope>NUCLEOTIDE SEQUENCE [LARGE SCALE GENOMIC DNA]</scope>
    <source>
        <strain evidence="2 5">F17-44</strain>
        <strain evidence="3 4">F19-13</strain>
    </source>
</reference>
<feature type="transmembrane region" description="Helical" evidence="1">
    <location>
        <begin position="80"/>
        <end position="102"/>
    </location>
</feature>
<feature type="transmembrane region" description="Helical" evidence="1">
    <location>
        <begin position="12"/>
        <end position="30"/>
    </location>
</feature>
<keyword evidence="1" id="KW-0812">Transmembrane</keyword>
<protein>
    <recommendedName>
        <fullName evidence="6">TIGR04206 family protein</fullName>
    </recommendedName>
</protein>
<dbReference type="Proteomes" id="UP000326207">
    <property type="component" value="Unassembled WGS sequence"/>
</dbReference>
<keyword evidence="1" id="KW-0472">Membrane</keyword>
<proteinExistence type="predicted"/>
<evidence type="ECO:0000313" key="3">
    <source>
        <dbReference type="EMBL" id="KAB7516631.1"/>
    </source>
</evidence>
<comment type="caution">
    <text evidence="3">The sequence shown here is derived from an EMBL/GenBank/DDBJ whole genome shotgun (WGS) entry which is preliminary data.</text>
</comment>
<feature type="transmembrane region" description="Helical" evidence="1">
    <location>
        <begin position="144"/>
        <end position="163"/>
    </location>
</feature>
<dbReference type="InterPro" id="IPR055971">
    <property type="entry name" value="DUF7549"/>
</dbReference>
<accession>A0A5N5UG17</accession>
<name>A0A5N5UG17_9EURY</name>
<evidence type="ECO:0000313" key="2">
    <source>
        <dbReference type="EMBL" id="KAB7513141.1"/>
    </source>
</evidence>
<dbReference type="OrthoDB" id="238194at2157"/>
<evidence type="ECO:0000313" key="5">
    <source>
        <dbReference type="Proteomes" id="UP000326302"/>
    </source>
</evidence>
<feature type="transmembrane region" description="Helical" evidence="1">
    <location>
        <begin position="114"/>
        <end position="138"/>
    </location>
</feature>
<accession>A0A5N5U5D3</accession>
<gene>
    <name evidence="2" type="ORF">DMP03_13055</name>
    <name evidence="3" type="ORF">DP108_10940</name>
</gene>
<dbReference type="Pfam" id="PF24417">
    <property type="entry name" value="DUF7549"/>
    <property type="match status" value="1"/>
</dbReference>
<evidence type="ECO:0000256" key="1">
    <source>
        <dbReference type="SAM" id="Phobius"/>
    </source>
</evidence>
<dbReference type="EMBL" id="QJOW01000007">
    <property type="protein sequence ID" value="KAB7513141.1"/>
    <property type="molecule type" value="Genomic_DNA"/>
</dbReference>
<dbReference type="Proteomes" id="UP000326302">
    <property type="component" value="Unassembled WGS sequence"/>
</dbReference>
<evidence type="ECO:0008006" key="6">
    <source>
        <dbReference type="Google" id="ProtNLM"/>
    </source>
</evidence>